<dbReference type="AlphaFoldDB" id="A0A3S5AE05"/>
<gene>
    <name evidence="2" type="ORF">PXEA_LOCUS14970</name>
</gene>
<proteinExistence type="predicted"/>
<dbReference type="Proteomes" id="UP000784294">
    <property type="component" value="Unassembled WGS sequence"/>
</dbReference>
<organism evidence="2 3">
    <name type="scientific">Protopolystoma xenopodis</name>
    <dbReference type="NCBI Taxonomy" id="117903"/>
    <lineage>
        <taxon>Eukaryota</taxon>
        <taxon>Metazoa</taxon>
        <taxon>Spiralia</taxon>
        <taxon>Lophotrochozoa</taxon>
        <taxon>Platyhelminthes</taxon>
        <taxon>Monogenea</taxon>
        <taxon>Polyopisthocotylea</taxon>
        <taxon>Polystomatidea</taxon>
        <taxon>Polystomatidae</taxon>
        <taxon>Protopolystoma</taxon>
    </lineage>
</organism>
<reference evidence="2" key="1">
    <citation type="submission" date="2018-11" db="EMBL/GenBank/DDBJ databases">
        <authorList>
            <consortium name="Pathogen Informatics"/>
        </authorList>
    </citation>
    <scope>NUCLEOTIDE SEQUENCE</scope>
</reference>
<feature type="region of interest" description="Disordered" evidence="1">
    <location>
        <begin position="35"/>
        <end position="70"/>
    </location>
</feature>
<accession>A0A3S5AE05</accession>
<evidence type="ECO:0000313" key="3">
    <source>
        <dbReference type="Proteomes" id="UP000784294"/>
    </source>
</evidence>
<dbReference type="EMBL" id="CAAALY010051808">
    <property type="protein sequence ID" value="VEL21530.1"/>
    <property type="molecule type" value="Genomic_DNA"/>
</dbReference>
<keyword evidence="3" id="KW-1185">Reference proteome</keyword>
<protein>
    <submittedName>
        <fullName evidence="2">Uncharacterized protein</fullName>
    </submittedName>
</protein>
<evidence type="ECO:0000256" key="1">
    <source>
        <dbReference type="SAM" id="MobiDB-lite"/>
    </source>
</evidence>
<evidence type="ECO:0000313" key="2">
    <source>
        <dbReference type="EMBL" id="VEL21530.1"/>
    </source>
</evidence>
<sequence>MIDVEHHVAVAALRANTIILNLVISRDAPYNSISSREISSSSKSEPKSGPPTSPCLPLTSSRLQRSSGPQPCLTSFTIPEISTTSNIAPSTEETASGLIAASGENVDTEGLRYFSSSTTYPVTTTASIAVNSCPLLSGTRDFINGTKTTPSHLIFSLPPVSAAHASPDHTPLPNPASVTSLLQILHIS</sequence>
<name>A0A3S5AE05_9PLAT</name>
<comment type="caution">
    <text evidence="2">The sequence shown here is derived from an EMBL/GenBank/DDBJ whole genome shotgun (WGS) entry which is preliminary data.</text>
</comment>